<name>A0A314UZ45_PRUYE</name>
<organism evidence="1 2">
    <name type="scientific">Prunus yedoensis var. nudiflora</name>
    <dbReference type="NCBI Taxonomy" id="2094558"/>
    <lineage>
        <taxon>Eukaryota</taxon>
        <taxon>Viridiplantae</taxon>
        <taxon>Streptophyta</taxon>
        <taxon>Embryophyta</taxon>
        <taxon>Tracheophyta</taxon>
        <taxon>Spermatophyta</taxon>
        <taxon>Magnoliopsida</taxon>
        <taxon>eudicotyledons</taxon>
        <taxon>Gunneridae</taxon>
        <taxon>Pentapetalae</taxon>
        <taxon>rosids</taxon>
        <taxon>fabids</taxon>
        <taxon>Rosales</taxon>
        <taxon>Rosaceae</taxon>
        <taxon>Amygdaloideae</taxon>
        <taxon>Amygdaleae</taxon>
        <taxon>Prunus</taxon>
    </lineage>
</organism>
<dbReference type="AlphaFoldDB" id="A0A314UZ45"/>
<comment type="caution">
    <text evidence="1">The sequence shown here is derived from an EMBL/GenBank/DDBJ whole genome shotgun (WGS) entry which is preliminary data.</text>
</comment>
<dbReference type="OrthoDB" id="418242at2759"/>
<reference evidence="1 2" key="1">
    <citation type="submission" date="2018-02" db="EMBL/GenBank/DDBJ databases">
        <title>Draft genome of wild Prunus yedoensis var. nudiflora.</title>
        <authorList>
            <person name="Baek S."/>
            <person name="Kim J.-H."/>
            <person name="Choi K."/>
            <person name="Kim G.-B."/>
            <person name="Cho A."/>
            <person name="Jang H."/>
            <person name="Shin C.-H."/>
            <person name="Yu H.-J."/>
            <person name="Mun J.-H."/>
        </authorList>
    </citation>
    <scope>NUCLEOTIDE SEQUENCE [LARGE SCALE GENOMIC DNA]</scope>
    <source>
        <strain evidence="2">cv. Jeju island</strain>
        <tissue evidence="1">Leaf</tissue>
    </source>
</reference>
<evidence type="ECO:0000313" key="2">
    <source>
        <dbReference type="Proteomes" id="UP000250321"/>
    </source>
</evidence>
<protein>
    <submittedName>
        <fullName evidence="1">Nipped-B-like protein B isoform X2</fullName>
    </submittedName>
</protein>
<evidence type="ECO:0000313" key="1">
    <source>
        <dbReference type="EMBL" id="PQM42701.1"/>
    </source>
</evidence>
<accession>A0A314UZ45</accession>
<dbReference type="EMBL" id="PJQY01002783">
    <property type="protein sequence ID" value="PQM42701.1"/>
    <property type="molecule type" value="Genomic_DNA"/>
</dbReference>
<sequence length="70" mass="8154">MSSVEPDQTAIQEAIIGRFWESVEDFCGRVEIFSDDREEAEWLSMPLSDLRVLANEIMSLRAKRLLHWSL</sequence>
<proteinExistence type="predicted"/>
<keyword evidence="2" id="KW-1185">Reference proteome</keyword>
<dbReference type="Proteomes" id="UP000250321">
    <property type="component" value="Unassembled WGS sequence"/>
</dbReference>
<gene>
    <name evidence="1" type="ORF">Pyn_07230</name>
</gene>
<dbReference type="STRING" id="2094558.A0A314UZ45"/>